<dbReference type="STRING" id="1123243.SAMN02745190_00679"/>
<dbReference type="GO" id="GO:0009307">
    <property type="term" value="P:DNA restriction-modification system"/>
    <property type="evidence" value="ECO:0007669"/>
    <property type="project" value="UniProtKB-KW"/>
</dbReference>
<keyword evidence="4" id="KW-1185">Reference proteome</keyword>
<dbReference type="RefSeq" id="WP_072934790.1">
    <property type="nucleotide sequence ID" value="NZ_FQUG01000003.1"/>
</dbReference>
<dbReference type="InterPro" id="IPR052021">
    <property type="entry name" value="Type-I_RS_S_subunit"/>
</dbReference>
<dbReference type="EMBL" id="FQUG01000003">
    <property type="protein sequence ID" value="SHE56685.1"/>
    <property type="molecule type" value="Genomic_DNA"/>
</dbReference>
<dbReference type="InterPro" id="IPR044946">
    <property type="entry name" value="Restrct_endonuc_typeI_TRD_sf"/>
</dbReference>
<dbReference type="AlphaFoldDB" id="A0A1M4UJ43"/>
<keyword evidence="2" id="KW-0238">DNA-binding</keyword>
<keyword evidence="1" id="KW-0680">Restriction system</keyword>
<name>A0A1M4UJ43_9FIRM</name>
<accession>A0A1M4UJ43</accession>
<dbReference type="Gene3D" id="3.90.220.20">
    <property type="entry name" value="DNA methylase specificity domains"/>
    <property type="match status" value="2"/>
</dbReference>
<dbReference type="PANTHER" id="PTHR30408">
    <property type="entry name" value="TYPE-1 RESTRICTION ENZYME ECOKI SPECIFICITY PROTEIN"/>
    <property type="match status" value="1"/>
</dbReference>
<proteinExistence type="predicted"/>
<protein>
    <submittedName>
        <fullName evidence="3">Type I restriction enzyme, S subunit</fullName>
    </submittedName>
</protein>
<evidence type="ECO:0000313" key="4">
    <source>
        <dbReference type="Proteomes" id="UP000184404"/>
    </source>
</evidence>
<sequence length="459" mass="52058">MKAIMRDEQEMKDSGIEWIGKIPASWNIERMKNQFVYNKGLNITKADLVDEGVAVISYGQIHAKNNTGTTLNPEFLRYISPDNIAINDKSLLNMGDIVFADTSEDYDGLGNAVYMDSDTETYAGYHTIIARLKNIDYSKYFAYLFKSDAWREQLRVRASGIKVFSVTQRMLNDVTLIMPEKNAIRPIISYLDDRCGKIDALIAEAKASIEEYKELKQAVIYEAVTKGLDKNVEMKDSGVEWIDNIPANWNLVKITRILDKNHPYAIGDGDHGSIKTDQYLDSGIPFIRVQNLGWGTALNLENVVYISEEDNKQIQNSTLRPNDILFAKTGATIGKTAIMPDNIPVANTTSHVGKITLSKEHNPKYVFYVLSSQVGYRQFWDIALQKTTRPELSIEETKSIKILLPHDRSIEDDIVSYLDDKLPVFDQLIETKMALIEDLEAYKKSLIYEVVTGKRKVVE</sequence>
<gene>
    <name evidence="3" type="ORF">SAMN02745190_00679</name>
</gene>
<dbReference type="Proteomes" id="UP000184404">
    <property type="component" value="Unassembled WGS sequence"/>
</dbReference>
<organism evidence="3 4">
    <name type="scientific">Schwartzia succinivorans DSM 10502</name>
    <dbReference type="NCBI Taxonomy" id="1123243"/>
    <lineage>
        <taxon>Bacteria</taxon>
        <taxon>Bacillati</taxon>
        <taxon>Bacillota</taxon>
        <taxon>Negativicutes</taxon>
        <taxon>Selenomonadales</taxon>
        <taxon>Selenomonadaceae</taxon>
        <taxon>Schwartzia</taxon>
    </lineage>
</organism>
<evidence type="ECO:0000313" key="3">
    <source>
        <dbReference type="EMBL" id="SHE56685.1"/>
    </source>
</evidence>
<reference evidence="3 4" key="1">
    <citation type="submission" date="2016-11" db="EMBL/GenBank/DDBJ databases">
        <authorList>
            <person name="Jaros S."/>
            <person name="Januszkiewicz K."/>
            <person name="Wedrychowicz H."/>
        </authorList>
    </citation>
    <scope>NUCLEOTIDE SEQUENCE [LARGE SCALE GENOMIC DNA]</scope>
    <source>
        <strain evidence="3 4">DSM 10502</strain>
    </source>
</reference>
<evidence type="ECO:0000256" key="2">
    <source>
        <dbReference type="ARBA" id="ARBA00023125"/>
    </source>
</evidence>
<dbReference type="OrthoDB" id="9795776at2"/>
<dbReference type="SUPFAM" id="SSF116734">
    <property type="entry name" value="DNA methylase specificity domain"/>
    <property type="match status" value="2"/>
</dbReference>
<dbReference type="PANTHER" id="PTHR30408:SF12">
    <property type="entry name" value="TYPE I RESTRICTION ENZYME MJAVIII SPECIFICITY SUBUNIT"/>
    <property type="match status" value="1"/>
</dbReference>
<evidence type="ECO:0000256" key="1">
    <source>
        <dbReference type="ARBA" id="ARBA00022747"/>
    </source>
</evidence>
<dbReference type="GO" id="GO:0003677">
    <property type="term" value="F:DNA binding"/>
    <property type="evidence" value="ECO:0007669"/>
    <property type="project" value="UniProtKB-KW"/>
</dbReference>